<evidence type="ECO:0000313" key="3">
    <source>
        <dbReference type="Proteomes" id="UP000215199"/>
    </source>
</evidence>
<accession>A0A229SPT3</accession>
<sequence>MVPLPGGRGLRVVGAVDLSTREIWGNALESATANGSPVRLDLSELSFIDTRGTSMLVAAAQSRPGAAPLTITRPPTVLRRVLTVLCPDEPVKIVIEEQEAS</sequence>
<dbReference type="InterPro" id="IPR036513">
    <property type="entry name" value="STAS_dom_sf"/>
</dbReference>
<dbReference type="AlphaFoldDB" id="A0A229SPT3"/>
<dbReference type="InterPro" id="IPR058548">
    <property type="entry name" value="MlaB-like_STAS"/>
</dbReference>
<dbReference type="PROSITE" id="PS50801">
    <property type="entry name" value="STAS"/>
    <property type="match status" value="1"/>
</dbReference>
<comment type="caution">
    <text evidence="2">The sequence shown here is derived from an EMBL/GenBank/DDBJ whole genome shotgun (WGS) entry which is preliminary data.</text>
</comment>
<reference evidence="3" key="1">
    <citation type="submission" date="2017-07" db="EMBL/GenBank/DDBJ databases">
        <title>Comparative genome mining reveals phylogenetic distribution patterns of secondary metabolites in Amycolatopsis.</title>
        <authorList>
            <person name="Adamek M."/>
            <person name="Alanjary M."/>
            <person name="Sales-Ortells H."/>
            <person name="Goodfellow M."/>
            <person name="Bull A.T."/>
            <person name="Kalinowski J."/>
            <person name="Ziemert N."/>
        </authorList>
    </citation>
    <scope>NUCLEOTIDE SEQUENCE [LARGE SCALE GENOMIC DNA]</scope>
    <source>
        <strain evidence="3">H5</strain>
    </source>
</reference>
<feature type="domain" description="STAS" evidence="1">
    <location>
        <begin position="1"/>
        <end position="61"/>
    </location>
</feature>
<dbReference type="SUPFAM" id="SSF52091">
    <property type="entry name" value="SpoIIaa-like"/>
    <property type="match status" value="1"/>
</dbReference>
<dbReference type="InterPro" id="IPR002645">
    <property type="entry name" value="STAS_dom"/>
</dbReference>
<dbReference type="Proteomes" id="UP000215199">
    <property type="component" value="Unassembled WGS sequence"/>
</dbReference>
<protein>
    <recommendedName>
        <fullName evidence="1">STAS domain-containing protein</fullName>
    </recommendedName>
</protein>
<gene>
    <name evidence="2" type="ORF">CF165_39810</name>
</gene>
<dbReference type="Pfam" id="PF13466">
    <property type="entry name" value="STAS_2"/>
    <property type="match status" value="1"/>
</dbReference>
<dbReference type="OrthoDB" id="3695774at2"/>
<dbReference type="Gene3D" id="3.30.750.24">
    <property type="entry name" value="STAS domain"/>
    <property type="match status" value="1"/>
</dbReference>
<dbReference type="CDD" id="cd07043">
    <property type="entry name" value="STAS_anti-anti-sigma_factors"/>
    <property type="match status" value="1"/>
</dbReference>
<keyword evidence="3" id="KW-1185">Reference proteome</keyword>
<name>A0A229SPT3_9PSEU</name>
<evidence type="ECO:0000313" key="2">
    <source>
        <dbReference type="EMBL" id="OXM61065.1"/>
    </source>
</evidence>
<proteinExistence type="predicted"/>
<organism evidence="2 3">
    <name type="scientific">Amycolatopsis vastitatis</name>
    <dbReference type="NCBI Taxonomy" id="1905142"/>
    <lineage>
        <taxon>Bacteria</taxon>
        <taxon>Bacillati</taxon>
        <taxon>Actinomycetota</taxon>
        <taxon>Actinomycetes</taxon>
        <taxon>Pseudonocardiales</taxon>
        <taxon>Pseudonocardiaceae</taxon>
        <taxon>Amycolatopsis</taxon>
    </lineage>
</organism>
<dbReference type="EMBL" id="NMUL01000050">
    <property type="protein sequence ID" value="OXM61065.1"/>
    <property type="molecule type" value="Genomic_DNA"/>
</dbReference>
<evidence type="ECO:0000259" key="1">
    <source>
        <dbReference type="PROSITE" id="PS50801"/>
    </source>
</evidence>